<dbReference type="EMBL" id="CP093347">
    <property type="protein sequence ID" value="WOG99865.1"/>
    <property type="molecule type" value="Genomic_DNA"/>
</dbReference>
<evidence type="ECO:0000313" key="1">
    <source>
        <dbReference type="EMBL" id="WOG99865.1"/>
    </source>
</evidence>
<gene>
    <name evidence="1" type="ORF">DCAR_0519221</name>
</gene>
<name>A0A164XTJ1_DAUCS</name>
<dbReference type="Gramene" id="KZM93567">
    <property type="protein sequence ID" value="KZM93567"/>
    <property type="gene ID" value="DCAR_016812"/>
</dbReference>
<protein>
    <submittedName>
        <fullName evidence="1">Uncharacterized protein</fullName>
    </submittedName>
</protein>
<sequence length="93" mass="10861">MLKILPRTEDNGEVFQEMVDDNRNILFTHPNLITVERSFIHSSQRILKIPRRIGPNVEMNVIHNADFVIAMEDMCGSIHDLLRTKFVWDWIAG</sequence>
<accession>A0A164XTJ1</accession>
<evidence type="ECO:0000313" key="2">
    <source>
        <dbReference type="Proteomes" id="UP000077755"/>
    </source>
</evidence>
<dbReference type="AlphaFoldDB" id="A0A164XTJ1"/>
<dbReference type="Proteomes" id="UP000077755">
    <property type="component" value="Chromosome 5"/>
</dbReference>
<organism evidence="1 2">
    <name type="scientific">Daucus carota subsp. sativus</name>
    <name type="common">Carrot</name>
    <dbReference type="NCBI Taxonomy" id="79200"/>
    <lineage>
        <taxon>Eukaryota</taxon>
        <taxon>Viridiplantae</taxon>
        <taxon>Streptophyta</taxon>
        <taxon>Embryophyta</taxon>
        <taxon>Tracheophyta</taxon>
        <taxon>Spermatophyta</taxon>
        <taxon>Magnoliopsida</taxon>
        <taxon>eudicotyledons</taxon>
        <taxon>Gunneridae</taxon>
        <taxon>Pentapetalae</taxon>
        <taxon>asterids</taxon>
        <taxon>campanulids</taxon>
        <taxon>Apiales</taxon>
        <taxon>Apiaceae</taxon>
        <taxon>Apioideae</taxon>
        <taxon>Scandiceae</taxon>
        <taxon>Daucinae</taxon>
        <taxon>Daucus</taxon>
        <taxon>Daucus sect. Daucus</taxon>
    </lineage>
</organism>
<proteinExistence type="predicted"/>
<reference evidence="1" key="1">
    <citation type="journal article" date="2016" name="Nat. Genet.">
        <title>A high-quality carrot genome assembly provides new insights into carotenoid accumulation and asterid genome evolution.</title>
        <authorList>
            <person name="Iorizzo M."/>
            <person name="Ellison S."/>
            <person name="Senalik D."/>
            <person name="Zeng P."/>
            <person name="Satapoomin P."/>
            <person name="Huang J."/>
            <person name="Bowman M."/>
            <person name="Iovene M."/>
            <person name="Sanseverino W."/>
            <person name="Cavagnaro P."/>
            <person name="Yildiz M."/>
            <person name="Macko-Podgorni A."/>
            <person name="Moranska E."/>
            <person name="Grzebelus E."/>
            <person name="Grzebelus D."/>
            <person name="Ashrafi H."/>
            <person name="Zheng Z."/>
            <person name="Cheng S."/>
            <person name="Spooner D."/>
            <person name="Van Deynze A."/>
            <person name="Simon P."/>
        </authorList>
    </citation>
    <scope>NUCLEOTIDE SEQUENCE</scope>
    <source>
        <tissue evidence="1">Leaf</tissue>
    </source>
</reference>
<reference evidence="1" key="2">
    <citation type="submission" date="2022-03" db="EMBL/GenBank/DDBJ databases">
        <title>Draft title - Genomic analysis of global carrot germplasm unveils the trajectory of domestication and the origin of high carotenoid orange carrot.</title>
        <authorList>
            <person name="Iorizzo M."/>
            <person name="Ellison S."/>
            <person name="Senalik D."/>
            <person name="Macko-Podgorni A."/>
            <person name="Grzebelus D."/>
            <person name="Bostan H."/>
            <person name="Rolling W."/>
            <person name="Curaba J."/>
            <person name="Simon P."/>
        </authorList>
    </citation>
    <scope>NUCLEOTIDE SEQUENCE</scope>
    <source>
        <tissue evidence="1">Leaf</tissue>
    </source>
</reference>
<keyword evidence="2" id="KW-1185">Reference proteome</keyword>